<organism evidence="7 8">
    <name type="scientific">Paraburkholderia dipogonis</name>
    <dbReference type="NCBI Taxonomy" id="1211383"/>
    <lineage>
        <taxon>Bacteria</taxon>
        <taxon>Pseudomonadati</taxon>
        <taxon>Pseudomonadota</taxon>
        <taxon>Betaproteobacteria</taxon>
        <taxon>Burkholderiales</taxon>
        <taxon>Burkholderiaceae</taxon>
        <taxon>Paraburkholderia</taxon>
    </lineage>
</organism>
<evidence type="ECO:0000256" key="4">
    <source>
        <dbReference type="ARBA" id="ARBA00022989"/>
    </source>
</evidence>
<dbReference type="Proteomes" id="UP001629230">
    <property type="component" value="Unassembled WGS sequence"/>
</dbReference>
<comment type="similarity">
    <text evidence="2">Belongs to the autoinducer-2 exporter (AI-2E) (TC 2.A.86) family.</text>
</comment>
<evidence type="ECO:0000256" key="5">
    <source>
        <dbReference type="ARBA" id="ARBA00023136"/>
    </source>
</evidence>
<keyword evidence="4 6" id="KW-1133">Transmembrane helix</keyword>
<dbReference type="InterPro" id="IPR002549">
    <property type="entry name" value="AI-2E-like"/>
</dbReference>
<sequence>VTGIALGVWSVFVGLLDNVLRPLLIKRGVDLSLLLILIGVIGGVIAFGIVGLFIGPVILAVTSTLLQAWIDEEAPPAPIEPALTSTGDPPDRERR</sequence>
<evidence type="ECO:0000256" key="2">
    <source>
        <dbReference type="ARBA" id="ARBA00009773"/>
    </source>
</evidence>
<keyword evidence="8" id="KW-1185">Reference proteome</keyword>
<dbReference type="Pfam" id="PF01594">
    <property type="entry name" value="AI-2E_transport"/>
    <property type="match status" value="1"/>
</dbReference>
<comment type="caution">
    <text evidence="7">The sequence shown here is derived from an EMBL/GenBank/DDBJ whole genome shotgun (WGS) entry which is preliminary data.</text>
</comment>
<proteinExistence type="inferred from homology"/>
<name>A0ABW9B9Y7_9BURK</name>
<keyword evidence="3 6" id="KW-0812">Transmembrane</keyword>
<evidence type="ECO:0000256" key="3">
    <source>
        <dbReference type="ARBA" id="ARBA00022692"/>
    </source>
</evidence>
<reference evidence="7 8" key="1">
    <citation type="journal article" date="2024" name="Chem. Sci.">
        <title>Discovery of megapolipeptins by genome mining of a Burkholderiales bacteria collection.</title>
        <authorList>
            <person name="Paulo B.S."/>
            <person name="Recchia M.J.J."/>
            <person name="Lee S."/>
            <person name="Fergusson C.H."/>
            <person name="Romanowski S.B."/>
            <person name="Hernandez A."/>
            <person name="Krull N."/>
            <person name="Liu D.Y."/>
            <person name="Cavanagh H."/>
            <person name="Bos A."/>
            <person name="Gray C.A."/>
            <person name="Murphy B.T."/>
            <person name="Linington R.G."/>
            <person name="Eustaquio A.S."/>
        </authorList>
    </citation>
    <scope>NUCLEOTIDE SEQUENCE [LARGE SCALE GENOMIC DNA]</scope>
    <source>
        <strain evidence="7 8">RL17-350-BIC-A</strain>
    </source>
</reference>
<accession>A0ABW9B9Y7</accession>
<evidence type="ECO:0000313" key="8">
    <source>
        <dbReference type="Proteomes" id="UP001629230"/>
    </source>
</evidence>
<comment type="subcellular location">
    <subcellularLocation>
        <location evidence="1">Membrane</location>
        <topology evidence="1">Multi-pass membrane protein</topology>
    </subcellularLocation>
</comment>
<evidence type="ECO:0000256" key="6">
    <source>
        <dbReference type="SAM" id="Phobius"/>
    </source>
</evidence>
<evidence type="ECO:0000313" key="7">
    <source>
        <dbReference type="EMBL" id="MFM0008674.1"/>
    </source>
</evidence>
<feature type="transmembrane region" description="Helical" evidence="6">
    <location>
        <begin position="31"/>
        <end position="59"/>
    </location>
</feature>
<feature type="non-terminal residue" evidence="7">
    <location>
        <position position="1"/>
    </location>
</feature>
<evidence type="ECO:0000256" key="1">
    <source>
        <dbReference type="ARBA" id="ARBA00004141"/>
    </source>
</evidence>
<feature type="transmembrane region" description="Helical" evidence="6">
    <location>
        <begin position="6"/>
        <end position="24"/>
    </location>
</feature>
<keyword evidence="5 6" id="KW-0472">Membrane</keyword>
<dbReference type="EMBL" id="JAQQEZ010000199">
    <property type="protein sequence ID" value="MFM0008674.1"/>
    <property type="molecule type" value="Genomic_DNA"/>
</dbReference>
<dbReference type="RefSeq" id="WP_408183789.1">
    <property type="nucleotide sequence ID" value="NZ_JAQQEZ010000199.1"/>
</dbReference>
<gene>
    <name evidence="7" type="ORF">PQR57_48350</name>
</gene>
<protein>
    <submittedName>
        <fullName evidence="7">AI-2E family transporter</fullName>
    </submittedName>
</protein>